<evidence type="ECO:0000313" key="2">
    <source>
        <dbReference type="EMBL" id="OLQ05364.1"/>
    </source>
</evidence>
<accession>A0A1Q9ED55</accession>
<comment type="caution">
    <text evidence="2">The sequence shown here is derived from an EMBL/GenBank/DDBJ whole genome shotgun (WGS) entry which is preliminary data.</text>
</comment>
<organism evidence="2 3">
    <name type="scientific">Symbiodinium microadriaticum</name>
    <name type="common">Dinoflagellate</name>
    <name type="synonym">Zooxanthella microadriatica</name>
    <dbReference type="NCBI Taxonomy" id="2951"/>
    <lineage>
        <taxon>Eukaryota</taxon>
        <taxon>Sar</taxon>
        <taxon>Alveolata</taxon>
        <taxon>Dinophyceae</taxon>
        <taxon>Suessiales</taxon>
        <taxon>Symbiodiniaceae</taxon>
        <taxon>Symbiodinium</taxon>
    </lineage>
</organism>
<reference evidence="2 3" key="1">
    <citation type="submission" date="2016-02" db="EMBL/GenBank/DDBJ databases">
        <title>Genome analysis of coral dinoflagellate symbionts highlights evolutionary adaptations to a symbiotic lifestyle.</title>
        <authorList>
            <person name="Aranda M."/>
            <person name="Li Y."/>
            <person name="Liew Y.J."/>
            <person name="Baumgarten S."/>
            <person name="Simakov O."/>
            <person name="Wilson M."/>
            <person name="Piel J."/>
            <person name="Ashoor H."/>
            <person name="Bougouffa S."/>
            <person name="Bajic V.B."/>
            <person name="Ryu T."/>
            <person name="Ravasi T."/>
            <person name="Bayer T."/>
            <person name="Micklem G."/>
            <person name="Kim H."/>
            <person name="Bhak J."/>
            <person name="Lajeunesse T.C."/>
            <person name="Voolstra C.R."/>
        </authorList>
    </citation>
    <scope>NUCLEOTIDE SEQUENCE [LARGE SCALE GENOMIC DNA]</scope>
    <source>
        <strain evidence="2 3">CCMP2467</strain>
    </source>
</reference>
<proteinExistence type="predicted"/>
<evidence type="ECO:0000313" key="3">
    <source>
        <dbReference type="Proteomes" id="UP000186817"/>
    </source>
</evidence>
<name>A0A1Q9ED55_SYMMI</name>
<feature type="domain" description="DUF5672" evidence="1">
    <location>
        <begin position="5"/>
        <end position="78"/>
    </location>
</feature>
<dbReference type="Proteomes" id="UP000186817">
    <property type="component" value="Unassembled WGS sequence"/>
</dbReference>
<evidence type="ECO:0000259" key="1">
    <source>
        <dbReference type="Pfam" id="PF18922"/>
    </source>
</evidence>
<sequence length="191" mass="21112">MPGALTSPEFWELTTTPKVLQAQTDSWICNGAREHLQDFLQYDCVGAPWPDFKTFCPKKPVGNGGFSLRDREALLRNKQCTSPGSNSPEEKKQISGATMPSVGVHNLWVSAELVRQVFEGQCPGVSLVNPRVQALDNSEGTLGEAMVQRWKQEALPWTVAYVSLTLMAKIFGEESITAPVLVDFLREAEET</sequence>
<gene>
    <name evidence="2" type="ORF">AK812_SmicGene11444</name>
</gene>
<dbReference type="EMBL" id="LSRX01000187">
    <property type="protein sequence ID" value="OLQ05364.1"/>
    <property type="molecule type" value="Genomic_DNA"/>
</dbReference>
<protein>
    <recommendedName>
        <fullName evidence="1">DUF5672 domain-containing protein</fullName>
    </recommendedName>
</protein>
<dbReference type="Pfam" id="PF18922">
    <property type="entry name" value="DUF5672"/>
    <property type="match status" value="1"/>
</dbReference>
<dbReference type="InterPro" id="IPR043729">
    <property type="entry name" value="DUF5672"/>
</dbReference>
<dbReference type="AlphaFoldDB" id="A0A1Q9ED55"/>
<keyword evidence="3" id="KW-1185">Reference proteome</keyword>
<dbReference type="OrthoDB" id="408860at2759"/>